<sequence length="745" mass="83689">MFMTTDNINQNDGVVAYVRSEVRVTASEPNIVQGNCLLLDTQELTIVCSYRPPCHSNLQPYLTSLDEILSKVRSKDIVFTGDININTLPCDNPSSFVSDYMCVLALHGLRQGITYPTRVNSCLDHFMIRTKQKWRTLVFPELTDHCPILLSIEHVAIKKKTSTTCLTLDYSAALSQLREIDWSEYYKTNNVDLAAKYLVNTITTVTNSCTKTSTKPKRNAPLKPWITIGVVRSLRKRDKLHCKSKKRPDDEELRQRYVAYRNTCNKIIKSLKKRYYQSELEKNSTNLKQTWNIIKDICNMNNKNEPPNDLLYIESTPTQSLNKVNAFFTTIGSELASATLSKLGRTELELASDAVNSAPLSSMSFTPTDPTEIQNIILSLKPNSAPGYDKISSKLIRLAAPVLTDPITYLCNLSLEQGTYPKIFKIALISPIHKSDDKRIPSNYRPISLLSCLSKILEKLVNKKLTTYLETNGLLTSSQFGFRKGISTNDALLKLTSTITRHVDAGKKVIGVFLDLKKAFDTVSIPILLTKLSNLGIRGHVLEWFQNYLSGREQRVKVDRYMSDAAACSFGIPQGSTIGPTLFLGYINNLAEIAIPNAEILMFADDTVILFHGNSWKHAQSLAESGLARVSKWLEENLLTLNPAKTSYLCFAKTNRSRPDMKLKIHTFPCNRNYHSRTISDCSFLNLVLVRSVVRSACVDMHPGCHAKTIVRHEPVILPATGLAPFKLMQPCFAPLVHGVARERR</sequence>
<dbReference type="Gene3D" id="3.60.10.10">
    <property type="entry name" value="Endonuclease/exonuclease/phosphatase"/>
    <property type="match status" value="1"/>
</dbReference>
<evidence type="ECO:0000259" key="1">
    <source>
        <dbReference type="PROSITE" id="PS50878"/>
    </source>
</evidence>
<reference evidence="2 3" key="1">
    <citation type="journal article" date="2017" name="BMC Biol.">
        <title>Genomic innovations, transcriptional plasticity and gene loss underlying the evolution and divergence of two highly polyphagous and invasive Helicoverpa pest species.</title>
        <authorList>
            <person name="Pearce S.L."/>
            <person name="Clarke D.F."/>
            <person name="East P.D."/>
            <person name="Elfekih S."/>
            <person name="Gordon K.H."/>
            <person name="Jermiin L.S."/>
            <person name="McGaughran A."/>
            <person name="Oakeshott J.G."/>
            <person name="Papanikolaou A."/>
            <person name="Perera O.P."/>
            <person name="Rane R.V."/>
            <person name="Richards S."/>
            <person name="Tay W.T."/>
            <person name="Walsh T.K."/>
            <person name="Anderson A."/>
            <person name="Anderson C.J."/>
            <person name="Asgari S."/>
            <person name="Board P.G."/>
            <person name="Bretschneider A."/>
            <person name="Campbell P.M."/>
            <person name="Chertemps T."/>
            <person name="Christeller J.T."/>
            <person name="Coppin C.W."/>
            <person name="Downes S.J."/>
            <person name="Duan G."/>
            <person name="Farnsworth C.A."/>
            <person name="Good R.T."/>
            <person name="Han L.B."/>
            <person name="Han Y.C."/>
            <person name="Hatje K."/>
            <person name="Horne I."/>
            <person name="Huang Y.P."/>
            <person name="Hughes D.S."/>
            <person name="Jacquin-Joly E."/>
            <person name="James W."/>
            <person name="Jhangiani S."/>
            <person name="Kollmar M."/>
            <person name="Kuwar S.S."/>
            <person name="Li S."/>
            <person name="Liu N.Y."/>
            <person name="Maibeche M.T."/>
            <person name="Miller J.R."/>
            <person name="Montagne N."/>
            <person name="Perry T."/>
            <person name="Qu J."/>
            <person name="Song S.V."/>
            <person name="Sutton G.G."/>
            <person name="Vogel H."/>
            <person name="Walenz B.P."/>
            <person name="Xu W."/>
            <person name="Zhang H.J."/>
            <person name="Zou Z."/>
            <person name="Batterham P."/>
            <person name="Edwards O.R."/>
            <person name="Feyereisen R."/>
            <person name="Gibbs R.A."/>
            <person name="Heckel D.G."/>
            <person name="McGrath A."/>
            <person name="Robin C."/>
            <person name="Scherer S.E."/>
            <person name="Worley K.C."/>
            <person name="Wu Y.D."/>
        </authorList>
    </citation>
    <scope>NUCLEOTIDE SEQUENCE [LARGE SCALE GENOMIC DNA]</scope>
    <source>
        <strain evidence="2">Harm_GR_Male_#8</strain>
        <tissue evidence="2">Whole organism</tissue>
    </source>
</reference>
<evidence type="ECO:0000313" key="3">
    <source>
        <dbReference type="Proteomes" id="UP000249218"/>
    </source>
</evidence>
<dbReference type="EMBL" id="KZ149952">
    <property type="protein sequence ID" value="PZC76581.1"/>
    <property type="molecule type" value="Genomic_DNA"/>
</dbReference>
<name>A0A2W1BQJ1_HELAM</name>
<dbReference type="PROSITE" id="PS50878">
    <property type="entry name" value="RT_POL"/>
    <property type="match status" value="1"/>
</dbReference>
<dbReference type="AlphaFoldDB" id="A0A2W1BQJ1"/>
<dbReference type="PANTHER" id="PTHR47510">
    <property type="entry name" value="REVERSE TRANSCRIPTASE DOMAIN-CONTAINING PROTEIN"/>
    <property type="match status" value="1"/>
</dbReference>
<accession>A0A2W1BQJ1</accession>
<feature type="domain" description="Reverse transcriptase" evidence="1">
    <location>
        <begin position="413"/>
        <end position="689"/>
    </location>
</feature>
<dbReference type="SUPFAM" id="SSF56672">
    <property type="entry name" value="DNA/RNA polymerases"/>
    <property type="match status" value="1"/>
</dbReference>
<proteinExistence type="predicted"/>
<dbReference type="CDD" id="cd01650">
    <property type="entry name" value="RT_nLTR_like"/>
    <property type="match status" value="1"/>
</dbReference>
<dbReference type="SUPFAM" id="SSF56219">
    <property type="entry name" value="DNase I-like"/>
    <property type="match status" value="1"/>
</dbReference>
<dbReference type="Proteomes" id="UP000249218">
    <property type="component" value="Unassembled WGS sequence"/>
</dbReference>
<dbReference type="Pfam" id="PF00078">
    <property type="entry name" value="RVT_1"/>
    <property type="match status" value="1"/>
</dbReference>
<gene>
    <name evidence="2" type="primary">HaOG204421</name>
    <name evidence="2" type="ORF">B5X24_HaOG204421</name>
</gene>
<keyword evidence="3" id="KW-1185">Reference proteome</keyword>
<dbReference type="InterPro" id="IPR036691">
    <property type="entry name" value="Endo/exonu/phosph_ase_sf"/>
</dbReference>
<dbReference type="PANTHER" id="PTHR47510:SF3">
    <property type="entry name" value="ENDO_EXONUCLEASE_PHOSPHATASE DOMAIN-CONTAINING PROTEIN"/>
    <property type="match status" value="1"/>
</dbReference>
<evidence type="ECO:0000313" key="2">
    <source>
        <dbReference type="EMBL" id="PZC76581.1"/>
    </source>
</evidence>
<dbReference type="InterPro" id="IPR000477">
    <property type="entry name" value="RT_dom"/>
</dbReference>
<dbReference type="InterPro" id="IPR043502">
    <property type="entry name" value="DNA/RNA_pol_sf"/>
</dbReference>
<protein>
    <recommendedName>
        <fullName evidence="1">Reverse transcriptase domain-containing protein</fullName>
    </recommendedName>
</protein>
<organism evidence="2 3">
    <name type="scientific">Helicoverpa armigera</name>
    <name type="common">Cotton bollworm</name>
    <name type="synonym">Heliothis armigera</name>
    <dbReference type="NCBI Taxonomy" id="29058"/>
    <lineage>
        <taxon>Eukaryota</taxon>
        <taxon>Metazoa</taxon>
        <taxon>Ecdysozoa</taxon>
        <taxon>Arthropoda</taxon>
        <taxon>Hexapoda</taxon>
        <taxon>Insecta</taxon>
        <taxon>Pterygota</taxon>
        <taxon>Neoptera</taxon>
        <taxon>Endopterygota</taxon>
        <taxon>Lepidoptera</taxon>
        <taxon>Glossata</taxon>
        <taxon>Ditrysia</taxon>
        <taxon>Noctuoidea</taxon>
        <taxon>Noctuidae</taxon>
        <taxon>Heliothinae</taxon>
        <taxon>Helicoverpa</taxon>
    </lineage>
</organism>
<dbReference type="OrthoDB" id="445826at2759"/>
<dbReference type="GO" id="GO:0071897">
    <property type="term" value="P:DNA biosynthetic process"/>
    <property type="evidence" value="ECO:0007669"/>
    <property type="project" value="UniProtKB-ARBA"/>
</dbReference>